<name>A0A0V0QPF1_PSEPJ</name>
<reference evidence="3 4" key="1">
    <citation type="journal article" date="2015" name="Sci. Rep.">
        <title>Genome of the facultative scuticociliatosis pathogen Pseudocohnilembus persalinus provides insight into its virulence through horizontal gene transfer.</title>
        <authorList>
            <person name="Xiong J."/>
            <person name="Wang G."/>
            <person name="Cheng J."/>
            <person name="Tian M."/>
            <person name="Pan X."/>
            <person name="Warren A."/>
            <person name="Jiang C."/>
            <person name="Yuan D."/>
            <person name="Miao W."/>
        </authorList>
    </citation>
    <scope>NUCLEOTIDE SEQUENCE [LARGE SCALE GENOMIC DNA]</scope>
    <source>
        <strain evidence="3">36N120E</strain>
    </source>
</reference>
<evidence type="ECO:0000256" key="1">
    <source>
        <dbReference type="SAM" id="Coils"/>
    </source>
</evidence>
<dbReference type="EMBL" id="LDAU01000124">
    <property type="protein sequence ID" value="KRX03888.1"/>
    <property type="molecule type" value="Genomic_DNA"/>
</dbReference>
<feature type="compositionally biased region" description="Low complexity" evidence="2">
    <location>
        <begin position="143"/>
        <end position="152"/>
    </location>
</feature>
<evidence type="ECO:0000256" key="2">
    <source>
        <dbReference type="SAM" id="MobiDB-lite"/>
    </source>
</evidence>
<keyword evidence="4" id="KW-1185">Reference proteome</keyword>
<comment type="caution">
    <text evidence="3">The sequence shown here is derived from an EMBL/GenBank/DDBJ whole genome shotgun (WGS) entry which is preliminary data.</text>
</comment>
<feature type="region of interest" description="Disordered" evidence="2">
    <location>
        <begin position="128"/>
        <end position="152"/>
    </location>
</feature>
<proteinExistence type="predicted"/>
<dbReference type="InParanoid" id="A0A0V0QPF1"/>
<feature type="compositionally biased region" description="Basic residues" evidence="2">
    <location>
        <begin position="133"/>
        <end position="142"/>
    </location>
</feature>
<evidence type="ECO:0000313" key="3">
    <source>
        <dbReference type="EMBL" id="KRX03888.1"/>
    </source>
</evidence>
<dbReference type="AlphaFoldDB" id="A0A0V0QPF1"/>
<gene>
    <name evidence="3" type="ORF">PPERSA_04766</name>
</gene>
<dbReference type="Proteomes" id="UP000054937">
    <property type="component" value="Unassembled WGS sequence"/>
</dbReference>
<feature type="coiled-coil region" evidence="1">
    <location>
        <begin position="61"/>
        <end position="89"/>
    </location>
</feature>
<protein>
    <submittedName>
        <fullName evidence="3">Uncharacterized protein</fullName>
    </submittedName>
</protein>
<accession>A0A0V0QPF1</accession>
<organism evidence="3 4">
    <name type="scientific">Pseudocohnilembus persalinus</name>
    <name type="common">Ciliate</name>
    <dbReference type="NCBI Taxonomy" id="266149"/>
    <lineage>
        <taxon>Eukaryota</taxon>
        <taxon>Sar</taxon>
        <taxon>Alveolata</taxon>
        <taxon>Ciliophora</taxon>
        <taxon>Intramacronucleata</taxon>
        <taxon>Oligohymenophorea</taxon>
        <taxon>Scuticociliatia</taxon>
        <taxon>Philasterida</taxon>
        <taxon>Pseudocohnilembidae</taxon>
        <taxon>Pseudocohnilembus</taxon>
    </lineage>
</organism>
<evidence type="ECO:0000313" key="4">
    <source>
        <dbReference type="Proteomes" id="UP000054937"/>
    </source>
</evidence>
<sequence>MFSTKPSHQFDIKQQMNEKNPYQTQIQLQQQNKQQLLNARKTVSLLDQCQQINSSNPLIQIKNEQNNYLEKEKKNIDLMQKNNFDQQNKPLKKISQSLRISVSSMEQRRPLLNQGSGKNQVMQRNIGTSHSKFSMRSRKSKRNSVSTLNQQSSIQLQSNLNQEKLMDQSKIQNKNWKHFNHVYQTFETQLHDNIYIKLDKRPKKIDNHFKPTKTKLGYFSNFNENFKQVVKNPMEVEFKPYDFQDLKFDDDKL</sequence>
<keyword evidence="1" id="KW-0175">Coiled coil</keyword>